<dbReference type="EMBL" id="BARS01041065">
    <property type="protein sequence ID" value="GAG41432.1"/>
    <property type="molecule type" value="Genomic_DNA"/>
</dbReference>
<proteinExistence type="predicted"/>
<sequence>TQVANTCGAGDAFNAGYICGLLAGAKPLVCAIMGNAAGAAAVTSELPYLSLDRAGMVEILRAGEGKTRKKILKEAIREAVGLLARSSPRTRRQKR</sequence>
<gene>
    <name evidence="4" type="ORF">S01H1_62514</name>
</gene>
<dbReference type="GO" id="GO:0016301">
    <property type="term" value="F:kinase activity"/>
    <property type="evidence" value="ECO:0007669"/>
    <property type="project" value="UniProtKB-KW"/>
</dbReference>
<dbReference type="InterPro" id="IPR011611">
    <property type="entry name" value="PfkB_dom"/>
</dbReference>
<accession>X0Y243</accession>
<feature type="domain" description="Carbohydrate kinase PfkB" evidence="3">
    <location>
        <begin position="2"/>
        <end position="50"/>
    </location>
</feature>
<name>X0Y243_9ZZZZ</name>
<dbReference type="InterPro" id="IPR002173">
    <property type="entry name" value="Carboh/pur_kinase_PfkB_CS"/>
</dbReference>
<keyword evidence="1" id="KW-0808">Transferase</keyword>
<keyword evidence="2" id="KW-0418">Kinase</keyword>
<comment type="caution">
    <text evidence="4">The sequence shown here is derived from an EMBL/GenBank/DDBJ whole genome shotgun (WGS) entry which is preliminary data.</text>
</comment>
<evidence type="ECO:0000256" key="2">
    <source>
        <dbReference type="ARBA" id="ARBA00022777"/>
    </source>
</evidence>
<protein>
    <recommendedName>
        <fullName evidence="3">Carbohydrate kinase PfkB domain-containing protein</fullName>
    </recommendedName>
</protein>
<evidence type="ECO:0000313" key="4">
    <source>
        <dbReference type="EMBL" id="GAG41432.1"/>
    </source>
</evidence>
<reference evidence="4" key="1">
    <citation type="journal article" date="2014" name="Front. Microbiol.">
        <title>High frequency of phylogenetically diverse reductive dehalogenase-homologous genes in deep subseafloor sedimentary metagenomes.</title>
        <authorList>
            <person name="Kawai M."/>
            <person name="Futagami T."/>
            <person name="Toyoda A."/>
            <person name="Takaki Y."/>
            <person name="Nishi S."/>
            <person name="Hori S."/>
            <person name="Arai W."/>
            <person name="Tsubouchi T."/>
            <person name="Morono Y."/>
            <person name="Uchiyama I."/>
            <person name="Ito T."/>
            <person name="Fujiyama A."/>
            <person name="Inagaki F."/>
            <person name="Takami H."/>
        </authorList>
    </citation>
    <scope>NUCLEOTIDE SEQUENCE</scope>
    <source>
        <strain evidence="4">Expedition CK06-06</strain>
    </source>
</reference>
<organism evidence="4">
    <name type="scientific">marine sediment metagenome</name>
    <dbReference type="NCBI Taxonomy" id="412755"/>
    <lineage>
        <taxon>unclassified sequences</taxon>
        <taxon>metagenomes</taxon>
        <taxon>ecological metagenomes</taxon>
    </lineage>
</organism>
<dbReference type="SUPFAM" id="SSF53613">
    <property type="entry name" value="Ribokinase-like"/>
    <property type="match status" value="1"/>
</dbReference>
<dbReference type="Gene3D" id="3.40.1190.20">
    <property type="match status" value="1"/>
</dbReference>
<dbReference type="PROSITE" id="PS00584">
    <property type="entry name" value="PFKB_KINASES_2"/>
    <property type="match status" value="1"/>
</dbReference>
<dbReference type="Pfam" id="PF00294">
    <property type="entry name" value="PfkB"/>
    <property type="match status" value="1"/>
</dbReference>
<dbReference type="AlphaFoldDB" id="X0Y243"/>
<evidence type="ECO:0000259" key="3">
    <source>
        <dbReference type="Pfam" id="PF00294"/>
    </source>
</evidence>
<feature type="non-terminal residue" evidence="4">
    <location>
        <position position="1"/>
    </location>
</feature>
<evidence type="ECO:0000256" key="1">
    <source>
        <dbReference type="ARBA" id="ARBA00022679"/>
    </source>
</evidence>
<dbReference type="InterPro" id="IPR029056">
    <property type="entry name" value="Ribokinase-like"/>
</dbReference>